<dbReference type="InterPro" id="IPR029044">
    <property type="entry name" value="Nucleotide-diphossugar_trans"/>
</dbReference>
<proteinExistence type="predicted"/>
<gene>
    <name evidence="2" type="ORF">NBRC111894_1761</name>
</gene>
<dbReference type="Proteomes" id="UP000319716">
    <property type="component" value="Unassembled WGS sequence"/>
</dbReference>
<evidence type="ECO:0000313" key="2">
    <source>
        <dbReference type="EMBL" id="GAY76207.1"/>
    </source>
</evidence>
<reference evidence="2 3" key="1">
    <citation type="submission" date="2017-11" db="EMBL/GenBank/DDBJ databases">
        <title>Draft Genome Sequence of Sporolactobacillus inulinus NBRC 111894 Isolated from Koso, a Japanese Sugar-Vegetable Fermented Beverage.</title>
        <authorList>
            <person name="Chiou T.Y."/>
            <person name="Oshima K."/>
            <person name="Suda W."/>
            <person name="Hattori M."/>
            <person name="Takahashi T."/>
        </authorList>
    </citation>
    <scope>NUCLEOTIDE SEQUENCE [LARGE SCALE GENOMIC DNA]</scope>
    <source>
        <strain evidence="2 3">NBRC111894</strain>
    </source>
</reference>
<dbReference type="CDD" id="cd00761">
    <property type="entry name" value="Glyco_tranf_GTA_type"/>
    <property type="match status" value="1"/>
</dbReference>
<accession>A0A4Y1ZAX2</accession>
<protein>
    <submittedName>
        <fullName evidence="2">Expressed protein</fullName>
    </submittedName>
</protein>
<dbReference type="AlphaFoldDB" id="A0A4Y1ZAX2"/>
<name>A0A4Y1ZAX2_9BACL</name>
<dbReference type="EMBL" id="BEXB01000012">
    <property type="protein sequence ID" value="GAY76207.1"/>
    <property type="molecule type" value="Genomic_DNA"/>
</dbReference>
<dbReference type="Pfam" id="PF00535">
    <property type="entry name" value="Glycos_transf_2"/>
    <property type="match status" value="1"/>
</dbReference>
<dbReference type="RefSeq" id="WP_262392561.1">
    <property type="nucleotide sequence ID" value="NZ_BEXB01000012.1"/>
</dbReference>
<dbReference type="PANTHER" id="PTHR33604">
    <property type="entry name" value="OSJNBA0004B13.7 PROTEIN"/>
    <property type="match status" value="1"/>
</dbReference>
<dbReference type="SUPFAM" id="SSF53448">
    <property type="entry name" value="Nucleotide-diphospho-sugar transferases"/>
    <property type="match status" value="1"/>
</dbReference>
<evidence type="ECO:0000313" key="3">
    <source>
        <dbReference type="Proteomes" id="UP000319716"/>
    </source>
</evidence>
<comment type="caution">
    <text evidence="2">The sequence shown here is derived from an EMBL/GenBank/DDBJ whole genome shotgun (WGS) entry which is preliminary data.</text>
</comment>
<feature type="domain" description="Glycosyltransferase 2-like" evidence="1">
    <location>
        <begin position="8"/>
        <end position="138"/>
    </location>
</feature>
<evidence type="ECO:0000259" key="1">
    <source>
        <dbReference type="Pfam" id="PF00535"/>
    </source>
</evidence>
<dbReference type="PANTHER" id="PTHR33604:SF3">
    <property type="entry name" value="OSJNBA0004B13.7 PROTEIN"/>
    <property type="match status" value="1"/>
</dbReference>
<dbReference type="InterPro" id="IPR001173">
    <property type="entry name" value="Glyco_trans_2-like"/>
</dbReference>
<dbReference type="Gene3D" id="3.90.550.10">
    <property type="entry name" value="Spore Coat Polysaccharide Biosynthesis Protein SpsA, Chain A"/>
    <property type="match status" value="1"/>
</dbReference>
<organism evidence="2 3">
    <name type="scientific">Sporolactobacillus inulinus</name>
    <dbReference type="NCBI Taxonomy" id="2078"/>
    <lineage>
        <taxon>Bacteria</taxon>
        <taxon>Bacillati</taxon>
        <taxon>Bacillota</taxon>
        <taxon>Bacilli</taxon>
        <taxon>Bacillales</taxon>
        <taxon>Sporolactobacillaceae</taxon>
        <taxon>Sporolactobacillus</taxon>
    </lineage>
</organism>
<sequence length="280" mass="33411">MVRYKYGIIVIAYNRLESIKRLLTQLNKCDYRKEDVSLIISIDNNRSEKVIEYCRNYKWLHGNKTVITYPKRLGLRNHVLKCGDYINKYSLDAVAVFEDDVFPSIGFYQYMVQAVDFYYNDVDVAGISLYSHQINVNANLNFIPSIVNSDVYFMQFAQSWGQIWMKNQWKDFIEWYKKKVQCSDSIINEDIPTFVANWPETSWLKYHIQYCIENNKYFVYPYHALTSCFSDVGEHTNEKNTNFQVPLYEGVKLNYKFITLHDEKSIKYDAFLKEWGWKDI</sequence>